<name>A0ACB8X6B3_9TELE</name>
<organism evidence="1 2">
    <name type="scientific">Scortum barcoo</name>
    <name type="common">barcoo grunter</name>
    <dbReference type="NCBI Taxonomy" id="214431"/>
    <lineage>
        <taxon>Eukaryota</taxon>
        <taxon>Metazoa</taxon>
        <taxon>Chordata</taxon>
        <taxon>Craniata</taxon>
        <taxon>Vertebrata</taxon>
        <taxon>Euteleostomi</taxon>
        <taxon>Actinopterygii</taxon>
        <taxon>Neopterygii</taxon>
        <taxon>Teleostei</taxon>
        <taxon>Neoteleostei</taxon>
        <taxon>Acanthomorphata</taxon>
        <taxon>Eupercaria</taxon>
        <taxon>Centrarchiformes</taxon>
        <taxon>Terapontoidei</taxon>
        <taxon>Terapontidae</taxon>
        <taxon>Scortum</taxon>
    </lineage>
</organism>
<reference evidence="1" key="1">
    <citation type="submission" date="2022-04" db="EMBL/GenBank/DDBJ databases">
        <title>Jade perch genome.</title>
        <authorList>
            <person name="Chao B."/>
        </authorList>
    </citation>
    <scope>NUCLEOTIDE SEQUENCE</scope>
    <source>
        <strain evidence="1">CB-2022</strain>
    </source>
</reference>
<gene>
    <name evidence="1" type="ORF">L3Q82_003974</name>
</gene>
<proteinExistence type="predicted"/>
<sequence>MSPACSPVCPGISRATFCIFLLSGLCLCLQQYYFIDEPKTWQEAVSYCREKYGDLASINNQADVARLIEAVGSGYEGEVWIGLYDIPSSWGWVLSDPDMYEEGEWNFRKWNKGEPNDVRRRGILCVVTRGYWFDTSCSTPYAFVCYNNTLNSE</sequence>
<evidence type="ECO:0000313" key="2">
    <source>
        <dbReference type="Proteomes" id="UP000831701"/>
    </source>
</evidence>
<keyword evidence="2" id="KW-1185">Reference proteome</keyword>
<dbReference type="Proteomes" id="UP000831701">
    <property type="component" value="Chromosome 2"/>
</dbReference>
<comment type="caution">
    <text evidence="1">The sequence shown here is derived from an EMBL/GenBank/DDBJ whole genome shotgun (WGS) entry which is preliminary data.</text>
</comment>
<evidence type="ECO:0000313" key="1">
    <source>
        <dbReference type="EMBL" id="KAI3375671.1"/>
    </source>
</evidence>
<dbReference type="EMBL" id="CM041532">
    <property type="protein sequence ID" value="KAI3375671.1"/>
    <property type="molecule type" value="Genomic_DNA"/>
</dbReference>
<protein>
    <submittedName>
        <fullName evidence="1">Uncharacterized protein</fullName>
    </submittedName>
</protein>
<accession>A0ACB8X6B3</accession>